<comment type="caution">
    <text evidence="1">The sequence shown here is derived from an EMBL/GenBank/DDBJ whole genome shotgun (WGS) entry which is preliminary data.</text>
</comment>
<reference evidence="1" key="1">
    <citation type="submission" date="2021-03" db="EMBL/GenBank/DDBJ databases">
        <title>Draft genome sequence of rust myrtle Austropuccinia psidii MF-1, a brazilian biotype.</title>
        <authorList>
            <person name="Quecine M.C."/>
            <person name="Pachon D.M.R."/>
            <person name="Bonatelli M.L."/>
            <person name="Correr F.H."/>
            <person name="Franceschini L.M."/>
            <person name="Leite T.F."/>
            <person name="Margarido G.R.A."/>
            <person name="Almeida C.A."/>
            <person name="Ferrarezi J.A."/>
            <person name="Labate C.A."/>
        </authorList>
    </citation>
    <scope>NUCLEOTIDE SEQUENCE</scope>
    <source>
        <strain evidence="1">MF-1</strain>
    </source>
</reference>
<dbReference type="Gene3D" id="3.30.70.270">
    <property type="match status" value="1"/>
</dbReference>
<dbReference type="InterPro" id="IPR043502">
    <property type="entry name" value="DNA/RNA_pol_sf"/>
</dbReference>
<name>A0A9Q3C5H9_9BASI</name>
<dbReference type="AlphaFoldDB" id="A0A9Q3C5H9"/>
<dbReference type="EMBL" id="AVOT02004511">
    <property type="protein sequence ID" value="MBW0476565.1"/>
    <property type="molecule type" value="Genomic_DNA"/>
</dbReference>
<evidence type="ECO:0000313" key="1">
    <source>
        <dbReference type="EMBL" id="MBW0476565.1"/>
    </source>
</evidence>
<dbReference type="SUPFAM" id="SSF56672">
    <property type="entry name" value="DNA/RNA polymerases"/>
    <property type="match status" value="1"/>
</dbReference>
<proteinExistence type="predicted"/>
<evidence type="ECO:0008006" key="3">
    <source>
        <dbReference type="Google" id="ProtNLM"/>
    </source>
</evidence>
<dbReference type="InterPro" id="IPR043128">
    <property type="entry name" value="Rev_trsase/Diguanyl_cyclase"/>
</dbReference>
<protein>
    <recommendedName>
        <fullName evidence="3">Reverse transcriptase/retrotransposon-derived protein RNase H-like domain-containing protein</fullName>
    </recommendedName>
</protein>
<evidence type="ECO:0000313" key="2">
    <source>
        <dbReference type="Proteomes" id="UP000765509"/>
    </source>
</evidence>
<gene>
    <name evidence="1" type="ORF">O181_016280</name>
</gene>
<dbReference type="Proteomes" id="UP000765509">
    <property type="component" value="Unassembled WGS sequence"/>
</dbReference>
<accession>A0A9Q3C5H9</accession>
<sequence>MKKSSSSTAKTSIKEHRRVAIFPWVSSYYRNHIKRLSHKTSSLHRLCSKDVSFEFMKERRDAYESIKHELTNAPALILPDFELPFKFYIDADFSKGLVNQERD</sequence>
<keyword evidence="2" id="KW-1185">Reference proteome</keyword>
<organism evidence="1 2">
    <name type="scientific">Austropuccinia psidii MF-1</name>
    <dbReference type="NCBI Taxonomy" id="1389203"/>
    <lineage>
        <taxon>Eukaryota</taxon>
        <taxon>Fungi</taxon>
        <taxon>Dikarya</taxon>
        <taxon>Basidiomycota</taxon>
        <taxon>Pucciniomycotina</taxon>
        <taxon>Pucciniomycetes</taxon>
        <taxon>Pucciniales</taxon>
        <taxon>Sphaerophragmiaceae</taxon>
        <taxon>Austropuccinia</taxon>
    </lineage>
</organism>